<dbReference type="RefSeq" id="WP_062945257.1">
    <property type="nucleotide sequence ID" value="NZ_CP171844.1"/>
</dbReference>
<reference evidence="1" key="1">
    <citation type="submission" date="2016-03" db="EMBL/GenBank/DDBJ databases">
        <title>Microsymbionts genomes from the relict species Vavilovia formosa.</title>
        <authorList>
            <person name="Chirak E."/>
            <person name="Kimeklis A."/>
            <person name="Kopat V."/>
            <person name="Andronov E."/>
        </authorList>
    </citation>
    <scope>NUCLEOTIDE SEQUENCE [LARGE SCALE GENOMIC DNA]</scope>
    <source>
        <strain evidence="1">Vaf12</strain>
    </source>
</reference>
<comment type="caution">
    <text evidence="1">The sequence shown here is derived from an EMBL/GenBank/DDBJ whole genome shotgun (WGS) entry which is preliminary data.</text>
</comment>
<protein>
    <submittedName>
        <fullName evidence="1">Uncharacterized protein</fullName>
    </submittedName>
</protein>
<sequence length="280" mass="30596">MASVGLSSGAEFLREAARKFFANAYQNPTIHVASEIDPKLSWKPSLHFKINEHLMVIAEVSETPYPMIFGLRRSDVLQVEIPISIYCVCPEEAYLADQASAKRLMAHGFGLLTVGADGTVQKRSNCIPLVQQISDLEFKAEISGLPAKCRQRIAEAFERYTHNAPSGVSDITEIVEGFILKAGKDAAKKGWIKAAEAKPGAPAATLAAMAQAPQFGAAMAAIGGAQSYISLYRNTAHHFPKNKKQAHRKYRDCRHAFLDGIKKIQHFREAMKNAGLSGTL</sequence>
<proteinExistence type="predicted"/>
<evidence type="ECO:0000313" key="1">
    <source>
        <dbReference type="EMBL" id="KZA96496.1"/>
    </source>
</evidence>
<dbReference type="EMBL" id="LVYU01000156">
    <property type="protein sequence ID" value="KZA96496.1"/>
    <property type="molecule type" value="Genomic_DNA"/>
</dbReference>
<gene>
    <name evidence="1" type="ORF">A4A59_05220</name>
</gene>
<accession>A0A154I7H8</accession>
<dbReference type="AlphaFoldDB" id="A0A154I7H8"/>
<name>A0A154I7H8_RHILE</name>
<organism evidence="1">
    <name type="scientific">Rhizobium leguminosarum</name>
    <dbReference type="NCBI Taxonomy" id="384"/>
    <lineage>
        <taxon>Bacteria</taxon>
        <taxon>Pseudomonadati</taxon>
        <taxon>Pseudomonadota</taxon>
        <taxon>Alphaproteobacteria</taxon>
        <taxon>Hyphomicrobiales</taxon>
        <taxon>Rhizobiaceae</taxon>
        <taxon>Rhizobium/Agrobacterium group</taxon>
        <taxon>Rhizobium</taxon>
    </lineage>
</organism>